<feature type="transmembrane region" description="Helical" evidence="1">
    <location>
        <begin position="60"/>
        <end position="90"/>
    </location>
</feature>
<dbReference type="AlphaFoldDB" id="A0A0K2UZI7"/>
<keyword evidence="1" id="KW-1133">Transmembrane helix</keyword>
<sequence>IYKVSFLCFSFFVFANSLNFTLHILPLWLHSGYLSTCIIFNELVIVFDTNGCEFSSIYQFFLLLLYYFTLYYYIIIIIYVSIFFVFRFFFIV</sequence>
<proteinExistence type="predicted"/>
<name>A0A0K2UZI7_LEPSM</name>
<accession>A0A0K2UZI7</accession>
<keyword evidence="1" id="KW-0472">Membrane</keyword>
<keyword evidence="1" id="KW-0812">Transmembrane</keyword>
<dbReference type="EMBL" id="HACA01026323">
    <property type="protein sequence ID" value="CDW43684.1"/>
    <property type="molecule type" value="Transcribed_RNA"/>
</dbReference>
<protein>
    <submittedName>
        <fullName evidence="2">Uncharacterized protein</fullName>
    </submittedName>
</protein>
<reference evidence="2" key="1">
    <citation type="submission" date="2014-05" db="EMBL/GenBank/DDBJ databases">
        <authorList>
            <person name="Chronopoulou M."/>
        </authorList>
    </citation>
    <scope>NUCLEOTIDE SEQUENCE</scope>
    <source>
        <tissue evidence="2">Whole organism</tissue>
    </source>
</reference>
<organism evidence="2">
    <name type="scientific">Lepeophtheirus salmonis</name>
    <name type="common">Salmon louse</name>
    <name type="synonym">Caligus salmonis</name>
    <dbReference type="NCBI Taxonomy" id="72036"/>
    <lineage>
        <taxon>Eukaryota</taxon>
        <taxon>Metazoa</taxon>
        <taxon>Ecdysozoa</taxon>
        <taxon>Arthropoda</taxon>
        <taxon>Crustacea</taxon>
        <taxon>Multicrustacea</taxon>
        <taxon>Hexanauplia</taxon>
        <taxon>Copepoda</taxon>
        <taxon>Siphonostomatoida</taxon>
        <taxon>Caligidae</taxon>
        <taxon>Lepeophtheirus</taxon>
    </lineage>
</organism>
<evidence type="ECO:0000313" key="2">
    <source>
        <dbReference type="EMBL" id="CDW43684.1"/>
    </source>
</evidence>
<evidence type="ECO:0000256" key="1">
    <source>
        <dbReference type="SAM" id="Phobius"/>
    </source>
</evidence>
<feature type="non-terminal residue" evidence="2">
    <location>
        <position position="1"/>
    </location>
</feature>